<proteinExistence type="inferred from homology"/>
<evidence type="ECO:0000256" key="1">
    <source>
        <dbReference type="ARBA" id="ARBA00004123"/>
    </source>
</evidence>
<evidence type="ECO:0008006" key="10">
    <source>
        <dbReference type="Google" id="ProtNLM"/>
    </source>
</evidence>
<evidence type="ECO:0000256" key="5">
    <source>
        <dbReference type="ARBA" id="ARBA00023242"/>
    </source>
</evidence>
<dbReference type="GO" id="GO:0000395">
    <property type="term" value="P:mRNA 5'-splice site recognition"/>
    <property type="evidence" value="ECO:0007669"/>
    <property type="project" value="TreeGrafter"/>
</dbReference>
<evidence type="ECO:0000313" key="9">
    <source>
        <dbReference type="Proteomes" id="UP001085076"/>
    </source>
</evidence>
<accession>A0A9D5C782</accession>
<dbReference type="OrthoDB" id="10265668at2759"/>
<reference evidence="8" key="2">
    <citation type="journal article" date="2022" name="Hortic Res">
        <title>The genome of Dioscorea zingiberensis sheds light on the biosynthesis, origin and evolution of the medicinally important diosgenin saponins.</title>
        <authorList>
            <person name="Li Y."/>
            <person name="Tan C."/>
            <person name="Li Z."/>
            <person name="Guo J."/>
            <person name="Li S."/>
            <person name="Chen X."/>
            <person name="Wang C."/>
            <person name="Dai X."/>
            <person name="Yang H."/>
            <person name="Song W."/>
            <person name="Hou L."/>
            <person name="Xu J."/>
            <person name="Tong Z."/>
            <person name="Xu A."/>
            <person name="Yuan X."/>
            <person name="Wang W."/>
            <person name="Yang Q."/>
            <person name="Chen L."/>
            <person name="Sun Z."/>
            <person name="Wang K."/>
            <person name="Pan B."/>
            <person name="Chen J."/>
            <person name="Bao Y."/>
            <person name="Liu F."/>
            <person name="Qi X."/>
            <person name="Gang D.R."/>
            <person name="Wen J."/>
            <person name="Li J."/>
        </authorList>
    </citation>
    <scope>NUCLEOTIDE SEQUENCE</scope>
    <source>
        <strain evidence="8">Dzin_1.0</strain>
    </source>
</reference>
<dbReference type="GO" id="GO:0030627">
    <property type="term" value="F:pre-mRNA 5'-splice site binding"/>
    <property type="evidence" value="ECO:0007669"/>
    <property type="project" value="TreeGrafter"/>
</dbReference>
<evidence type="ECO:0000256" key="6">
    <source>
        <dbReference type="ARBA" id="ARBA00038019"/>
    </source>
</evidence>
<comment type="caution">
    <text evidence="8">The sequence shown here is derived from an EMBL/GenBank/DDBJ whole genome shotgun (WGS) entry which is preliminary data.</text>
</comment>
<sequence>MCTRSPTGLSILVVVSWPQQNMGRFRTVTQCRAPSALARLYRLVVHGVKVRVNAGDSIGPSFSIFRAVSADWHSTRYLPSLSGLDSQFHYSATLVLKSSVSLRPSTTPLISVTFAMVYLRILSRPSIMSELSAREMYWDPMPPDPSSGFCLSPFAGSWLFTLVADVLALDSPFPGCFSFGCGVCSCAFLASWFSVSTARRARAHASQVFVSYSAAPPASHIPATLNGLMPRAQTLPTDCDGACGDVDVTFSQPPFLEFFSCGRVGGGGGGVGSASPPRIAPAQVSWRRLCRVSRSSLRLACGSSLVLSELLVLVRSEPGEGFRFQAWRLDSGFSLPLFVISLVLSRGDLRSLFPSAMRWFFGPLLYFIQRQRGMMGNYNGFTTTIKSCLQIMLLLFVQRNPNPPPVVHSLTPFSRAGNLSSEYTMDNSVSVPDSADTTGDINQYASSAAAVYVSGDSSNAVDGNVPITCFSAAVQESTQVVLPESKPDDLAPNVSENSVHENAVEMSVHAVGYDTVNGSSSEMVGYQSTVVTENGSVANEIGGPVPQEHFEDVYNPEEERLWNLVRANCLDFNSWTTLIEETEKVAENNIGKIRKVYDAFLAEFPLCFGYWKKYADHEGRLDSVDKVIEVYERAVLAVTYSVDIWLHYCVFAMSTYEDPDVIRRLFERGLAYVGTDYLSYPLWDEYIRYEESRQAWSSLALIYTRILEHPIQQLDRYYNCFKDLAAGGEGEVHPDGVDQSSKLVSAGSTEAEELEKYIAIRDEMYKKAKEFDSKIVDFETAIRRPYFHVRPLDDPELDNWHNYLDFIERGDDFNKVVKLYERCLIACASYSEYWIRYVLCMEASGSMELANNALARATQVFVKRQPEIHLFAARFREFSGDIPGARAEYQVVYSEISPCYLEAIVKHANMEYRLGFKEAAAAVYEEVIAAEQAKEHSQILPMLLVQYSRFLFLVSGNTEKAREVLAGAQENVQLSKPFLEAVIHLESIQSSPKRFDYLDSLVEKYIVPNPESPSLAITSDREELSSVYLEFLDLFGDAQSIKKAENRHSMLFLRQKGLSVSKKRHAEDFLSSDRAKMAKTYTNAPSPGQSGVGAYPNAQSQWPAGYGQKAQSWPQTPQAQGQQWNPGYAPQAGYSAYGGYANYSHPQMPASAPQGAAYGAYPSTYPAQAYPQQNYAQPAAAAFPQPPAAVPQQYYGTYY</sequence>
<evidence type="ECO:0000256" key="3">
    <source>
        <dbReference type="ARBA" id="ARBA00022737"/>
    </source>
</evidence>
<keyword evidence="9" id="KW-1185">Reference proteome</keyword>
<dbReference type="GO" id="GO:0000243">
    <property type="term" value="C:commitment complex"/>
    <property type="evidence" value="ECO:0007669"/>
    <property type="project" value="TreeGrafter"/>
</dbReference>
<comment type="subcellular location">
    <subcellularLocation>
        <location evidence="1">Nucleus</location>
    </subcellularLocation>
</comment>
<dbReference type="SUPFAM" id="SSF48452">
    <property type="entry name" value="TPR-like"/>
    <property type="match status" value="1"/>
</dbReference>
<feature type="compositionally biased region" description="Polar residues" evidence="7">
    <location>
        <begin position="1109"/>
        <end position="1125"/>
    </location>
</feature>
<dbReference type="GO" id="GO:0071004">
    <property type="term" value="C:U2-type prespliceosome"/>
    <property type="evidence" value="ECO:0007669"/>
    <property type="project" value="TreeGrafter"/>
</dbReference>
<dbReference type="FunFam" id="1.25.40.10:FF:000064">
    <property type="entry name" value="Putative pre-mrna-processing factor 39"/>
    <property type="match status" value="1"/>
</dbReference>
<evidence type="ECO:0000256" key="2">
    <source>
        <dbReference type="ARBA" id="ARBA00022664"/>
    </source>
</evidence>
<evidence type="ECO:0000256" key="4">
    <source>
        <dbReference type="ARBA" id="ARBA00023187"/>
    </source>
</evidence>
<dbReference type="AlphaFoldDB" id="A0A9D5C782"/>
<dbReference type="PANTHER" id="PTHR17204:SF5">
    <property type="entry name" value="PRE-MRNA-PROCESSING FACTOR 39"/>
    <property type="match status" value="1"/>
</dbReference>
<evidence type="ECO:0000256" key="7">
    <source>
        <dbReference type="SAM" id="MobiDB-lite"/>
    </source>
</evidence>
<protein>
    <recommendedName>
        <fullName evidence="10">Pre-mRNA-processing factor 39</fullName>
    </recommendedName>
</protein>
<dbReference type="Pfam" id="PF23240">
    <property type="entry name" value="HAT_PRP39_N"/>
    <property type="match status" value="1"/>
</dbReference>
<dbReference type="Pfam" id="PF23241">
    <property type="entry name" value="HAT_PRP39_C"/>
    <property type="match status" value="1"/>
</dbReference>
<keyword evidence="2" id="KW-0507">mRNA processing</keyword>
<name>A0A9D5C782_9LILI</name>
<keyword evidence="3" id="KW-0677">Repeat</keyword>
<reference evidence="8" key="1">
    <citation type="submission" date="2021-03" db="EMBL/GenBank/DDBJ databases">
        <authorList>
            <person name="Li Z."/>
            <person name="Yang C."/>
        </authorList>
    </citation>
    <scope>NUCLEOTIDE SEQUENCE</scope>
    <source>
        <strain evidence="8">Dzin_1.0</strain>
        <tissue evidence="8">Leaf</tissue>
    </source>
</reference>
<feature type="region of interest" description="Disordered" evidence="7">
    <location>
        <begin position="1082"/>
        <end position="1125"/>
    </location>
</feature>
<dbReference type="InterPro" id="IPR059164">
    <property type="entry name" value="HAT_PRP39_C"/>
</dbReference>
<dbReference type="EMBL" id="JAGGNH010000007">
    <property type="protein sequence ID" value="KAJ0967424.1"/>
    <property type="molecule type" value="Genomic_DNA"/>
</dbReference>
<dbReference type="InterPro" id="IPR003107">
    <property type="entry name" value="HAT"/>
</dbReference>
<comment type="similarity">
    <text evidence="6">Belongs to the PRP39 family.</text>
</comment>
<dbReference type="SMART" id="SM00386">
    <property type="entry name" value="HAT"/>
    <property type="match status" value="4"/>
</dbReference>
<gene>
    <name evidence="8" type="ORF">J5N97_024341</name>
</gene>
<evidence type="ECO:0000313" key="8">
    <source>
        <dbReference type="EMBL" id="KAJ0967424.1"/>
    </source>
</evidence>
<dbReference type="Gene3D" id="1.25.40.10">
    <property type="entry name" value="Tetratricopeptide repeat domain"/>
    <property type="match status" value="2"/>
</dbReference>
<dbReference type="GO" id="GO:0005685">
    <property type="term" value="C:U1 snRNP"/>
    <property type="evidence" value="ECO:0007669"/>
    <property type="project" value="TreeGrafter"/>
</dbReference>
<organism evidence="8 9">
    <name type="scientific">Dioscorea zingiberensis</name>
    <dbReference type="NCBI Taxonomy" id="325984"/>
    <lineage>
        <taxon>Eukaryota</taxon>
        <taxon>Viridiplantae</taxon>
        <taxon>Streptophyta</taxon>
        <taxon>Embryophyta</taxon>
        <taxon>Tracheophyta</taxon>
        <taxon>Spermatophyta</taxon>
        <taxon>Magnoliopsida</taxon>
        <taxon>Liliopsida</taxon>
        <taxon>Dioscoreales</taxon>
        <taxon>Dioscoreaceae</taxon>
        <taxon>Dioscorea</taxon>
    </lineage>
</organism>
<keyword evidence="4" id="KW-0508">mRNA splicing</keyword>
<dbReference type="FunFam" id="1.25.40.10:FF:000159">
    <property type="entry name" value="Tetratricopeptide repeat (TPR)-like superfamily protein"/>
    <property type="match status" value="1"/>
</dbReference>
<dbReference type="PANTHER" id="PTHR17204">
    <property type="entry name" value="PRE-MRNA PROCESSING PROTEIN PRP39-RELATED"/>
    <property type="match status" value="1"/>
</dbReference>
<dbReference type="Proteomes" id="UP001085076">
    <property type="component" value="Miscellaneous, Linkage group lg07"/>
</dbReference>
<keyword evidence="5" id="KW-0539">Nucleus</keyword>
<dbReference type="InterPro" id="IPR011990">
    <property type="entry name" value="TPR-like_helical_dom_sf"/>
</dbReference>